<comment type="subcellular location">
    <subcellularLocation>
        <location evidence="1 10">Cell outer membrane</location>
        <topology evidence="1 10">Multi-pass membrane protein</topology>
    </subcellularLocation>
</comment>
<dbReference type="FunFam" id="2.170.130.10:FF:000003">
    <property type="entry name" value="SusC/RagA family TonB-linked outer membrane protein"/>
    <property type="match status" value="1"/>
</dbReference>
<dbReference type="OrthoDB" id="9768177at2"/>
<keyword evidence="6 11" id="KW-0798">TonB box</keyword>
<keyword evidence="7 10" id="KW-0472">Membrane</keyword>
<evidence type="ECO:0000256" key="11">
    <source>
        <dbReference type="RuleBase" id="RU003357"/>
    </source>
</evidence>
<dbReference type="Pfam" id="PF07715">
    <property type="entry name" value="Plug"/>
    <property type="match status" value="1"/>
</dbReference>
<dbReference type="InParanoid" id="A0A1Y2PDC0"/>
<sequence>MRTKFNGILTLLLAFFVHLTYAQDRTISGTVSDESGPLPGVTVLKKGTTQGTETGFNGDYSIKAKTGDVLVFSFVGMKNVERTVSSSNQINVTLENDNLLEEVVVVGYGTATKQTFVGSAKTVKSENLETKSFSNVSQALTGEVAGVSVINTSGQPGSTSTVRIRGFGSVNGNRAPLYVVDGVPFSGSLNSINPADIESSTVLKDASATAIYGARGANGVIIITTKSGKAGTSSIEVDVKTGVNFSSIPRQDVIKNPDTFIGLAWEALYNRANATGNPDPTAFANSNLFSGAGIGPAYNFYATNDVSQIVDPATRTVRSGVARKYTPENWADYAFQTSILQEANVRFSGGDEKSKYYASFGYLDNKGYIKNSDYKRYSTRLNLSSEVKPWLKLNTNIGYAISTTNNNGQTNDSGSIFWFADNIPSIYPLFLRDANGQIVPDPIFGGNQYDYGDQGRDFGALTNSISDALRDVSRTQRHEINGNVSANIDLLEGLTFETKLGLMYRFNDYISYNNPFYGSAASQFGSLFNRDTESLTLNFLNLVRYKTSFGRHNLEVLAAHETNKNKSEIETASKFGAILPFGGLYLDNFVNTSGQPSGYIDESTLESYFGQANYNFDGKYFLSASIRRDGSSRFVNNKWDTFGSIGASWILTKESFMDDVNWLKYLKVKASYGLIGEQSGVGLYPGYILNNASPTPDPATGNNTISIAESVVGNPDLTWETSKMFQTGIEFSVGDYLEGNLDYYVKNTDNLLFDREQSIATGFSVLTVNDGQLSNRGFEFDLTGHIINTKDYGLDVTVNGTFLDNELTAMPIDPATGQQKVIDIAGAYGRSVGRSLFDFYTREWAGVDPADGRGMWYQYYDDKNNNGTLDSGEESFALPNATTGNDDNPSGTLHGYQLANSSANIKRTTTKTYANATEVFNDKSTIPTVQGAFRITGRIKNFDISTQFLYSLGGYAYDGAYATLMNNGSIGNNNWHKDILNRWQKPGDITDVPRLSDGVTTNDPITGQSTVAENSVNRLSTRFITSSDFLSLNNVKVGYTLPKSFIEKAGVDYVNLWLAGDNLFLLSKRKGFNPSTSETGASSVYRYAPLTTITFGVRVKF</sequence>
<dbReference type="PANTHER" id="PTHR30069">
    <property type="entry name" value="TONB-DEPENDENT OUTER MEMBRANE RECEPTOR"/>
    <property type="match status" value="1"/>
</dbReference>
<feature type="chain" id="PRO_5012508481" evidence="12">
    <location>
        <begin position="23"/>
        <end position="1101"/>
    </location>
</feature>
<keyword evidence="8" id="KW-0675">Receptor</keyword>
<dbReference type="PANTHER" id="PTHR30069:SF29">
    <property type="entry name" value="HEMOGLOBIN AND HEMOGLOBIN-HAPTOGLOBIN-BINDING PROTEIN 1-RELATED"/>
    <property type="match status" value="1"/>
</dbReference>
<protein>
    <submittedName>
        <fullName evidence="15">Membrane protein</fullName>
    </submittedName>
</protein>
<dbReference type="InterPro" id="IPR023997">
    <property type="entry name" value="TonB-dep_OMP_SusC/RagA_CS"/>
</dbReference>
<evidence type="ECO:0000259" key="14">
    <source>
        <dbReference type="Pfam" id="PF07715"/>
    </source>
</evidence>
<dbReference type="InterPro" id="IPR012910">
    <property type="entry name" value="Plug_dom"/>
</dbReference>
<dbReference type="NCBIfam" id="TIGR04056">
    <property type="entry name" value="OMP_RagA_SusC"/>
    <property type="match status" value="1"/>
</dbReference>
<gene>
    <name evidence="15" type="ORF">WH52_06955</name>
</gene>
<name>A0A1Y2PDC0_9FLAO</name>
<evidence type="ECO:0000256" key="6">
    <source>
        <dbReference type="ARBA" id="ARBA00023077"/>
    </source>
</evidence>
<dbReference type="GO" id="GO:0044718">
    <property type="term" value="P:siderophore transmembrane transport"/>
    <property type="evidence" value="ECO:0007669"/>
    <property type="project" value="TreeGrafter"/>
</dbReference>
<dbReference type="PROSITE" id="PS52016">
    <property type="entry name" value="TONB_DEPENDENT_REC_3"/>
    <property type="match status" value="1"/>
</dbReference>
<keyword evidence="9 10" id="KW-0998">Cell outer membrane</keyword>
<evidence type="ECO:0000256" key="1">
    <source>
        <dbReference type="ARBA" id="ARBA00004571"/>
    </source>
</evidence>
<dbReference type="NCBIfam" id="TIGR04057">
    <property type="entry name" value="SusC_RagA_signa"/>
    <property type="match status" value="1"/>
</dbReference>
<evidence type="ECO:0000313" key="16">
    <source>
        <dbReference type="Proteomes" id="UP000194221"/>
    </source>
</evidence>
<reference evidence="15 16" key="1">
    <citation type="submission" date="2015-03" db="EMBL/GenBank/DDBJ databases">
        <title>Genome sequence of Tenacibaculum sp. S2-2, isolated from intestinal microbiota of sea cucumber, Apostichopus japonicas.</title>
        <authorList>
            <person name="Shao Z."/>
            <person name="Wang L."/>
            <person name="Li X."/>
        </authorList>
    </citation>
    <scope>NUCLEOTIDE SEQUENCE [LARGE SCALE GENOMIC DNA]</scope>
    <source>
        <strain evidence="15 16">S2-2</strain>
    </source>
</reference>
<organism evidence="15 16">
    <name type="scientific">Tenacibaculum holothuriorum</name>
    <dbReference type="NCBI Taxonomy" id="1635173"/>
    <lineage>
        <taxon>Bacteria</taxon>
        <taxon>Pseudomonadati</taxon>
        <taxon>Bacteroidota</taxon>
        <taxon>Flavobacteriia</taxon>
        <taxon>Flavobacteriales</taxon>
        <taxon>Flavobacteriaceae</taxon>
        <taxon>Tenacibaculum</taxon>
    </lineage>
</organism>
<dbReference type="STRING" id="1635173.WH52_06955"/>
<dbReference type="SUPFAM" id="SSF49464">
    <property type="entry name" value="Carboxypeptidase regulatory domain-like"/>
    <property type="match status" value="1"/>
</dbReference>
<keyword evidence="3 10" id="KW-1134">Transmembrane beta strand</keyword>
<evidence type="ECO:0000256" key="10">
    <source>
        <dbReference type="PROSITE-ProRule" id="PRU01360"/>
    </source>
</evidence>
<dbReference type="EMBL" id="LAPZ01000003">
    <property type="protein sequence ID" value="OSY88486.1"/>
    <property type="molecule type" value="Genomic_DNA"/>
</dbReference>
<dbReference type="InterPro" id="IPR037066">
    <property type="entry name" value="Plug_dom_sf"/>
</dbReference>
<dbReference type="RefSeq" id="WP_086030211.1">
    <property type="nucleotide sequence ID" value="NZ_LAPZ01000003.1"/>
</dbReference>
<evidence type="ECO:0000256" key="2">
    <source>
        <dbReference type="ARBA" id="ARBA00022448"/>
    </source>
</evidence>
<dbReference type="Pfam" id="PF13715">
    <property type="entry name" value="CarbopepD_reg_2"/>
    <property type="match status" value="1"/>
</dbReference>
<evidence type="ECO:0000256" key="5">
    <source>
        <dbReference type="ARBA" id="ARBA00022729"/>
    </source>
</evidence>
<dbReference type="InterPro" id="IPR008969">
    <property type="entry name" value="CarboxyPept-like_regulatory"/>
</dbReference>
<accession>A0A1Y2PDC0</accession>
<evidence type="ECO:0000256" key="12">
    <source>
        <dbReference type="SAM" id="SignalP"/>
    </source>
</evidence>
<dbReference type="InterPro" id="IPR036942">
    <property type="entry name" value="Beta-barrel_TonB_sf"/>
</dbReference>
<evidence type="ECO:0000313" key="15">
    <source>
        <dbReference type="EMBL" id="OSY88486.1"/>
    </source>
</evidence>
<dbReference type="GO" id="GO:0015344">
    <property type="term" value="F:siderophore uptake transmembrane transporter activity"/>
    <property type="evidence" value="ECO:0007669"/>
    <property type="project" value="TreeGrafter"/>
</dbReference>
<keyword evidence="4 10" id="KW-0812">Transmembrane</keyword>
<dbReference type="Gene3D" id="2.40.170.20">
    <property type="entry name" value="TonB-dependent receptor, beta-barrel domain"/>
    <property type="match status" value="1"/>
</dbReference>
<evidence type="ECO:0000256" key="4">
    <source>
        <dbReference type="ARBA" id="ARBA00022692"/>
    </source>
</evidence>
<keyword evidence="2 10" id="KW-0813">Transport</keyword>
<feature type="signal peptide" evidence="12">
    <location>
        <begin position="1"/>
        <end position="22"/>
    </location>
</feature>
<proteinExistence type="inferred from homology"/>
<comment type="similarity">
    <text evidence="10 11">Belongs to the TonB-dependent receptor family.</text>
</comment>
<dbReference type="AlphaFoldDB" id="A0A1Y2PDC0"/>
<comment type="caution">
    <text evidence="15">The sequence shown here is derived from an EMBL/GenBank/DDBJ whole genome shotgun (WGS) entry which is preliminary data.</text>
</comment>
<keyword evidence="16" id="KW-1185">Reference proteome</keyword>
<keyword evidence="5 12" id="KW-0732">Signal</keyword>
<dbReference type="Gene3D" id="2.170.130.10">
    <property type="entry name" value="TonB-dependent receptor, plug domain"/>
    <property type="match status" value="1"/>
</dbReference>
<dbReference type="SUPFAM" id="SSF56935">
    <property type="entry name" value="Porins"/>
    <property type="match status" value="1"/>
</dbReference>
<evidence type="ECO:0000256" key="7">
    <source>
        <dbReference type="ARBA" id="ARBA00023136"/>
    </source>
</evidence>
<evidence type="ECO:0000256" key="9">
    <source>
        <dbReference type="ARBA" id="ARBA00023237"/>
    </source>
</evidence>
<dbReference type="InterPro" id="IPR039426">
    <property type="entry name" value="TonB-dep_rcpt-like"/>
</dbReference>
<dbReference type="InterPro" id="IPR023996">
    <property type="entry name" value="TonB-dep_OMP_SusC/RagA"/>
</dbReference>
<evidence type="ECO:0000256" key="8">
    <source>
        <dbReference type="ARBA" id="ARBA00023170"/>
    </source>
</evidence>
<feature type="domain" description="TonB-dependent receptor-like beta-barrel" evidence="13">
    <location>
        <begin position="445"/>
        <end position="805"/>
    </location>
</feature>
<dbReference type="GO" id="GO:0009279">
    <property type="term" value="C:cell outer membrane"/>
    <property type="evidence" value="ECO:0007669"/>
    <property type="project" value="UniProtKB-SubCell"/>
</dbReference>
<dbReference type="Proteomes" id="UP000194221">
    <property type="component" value="Unassembled WGS sequence"/>
</dbReference>
<evidence type="ECO:0000256" key="3">
    <source>
        <dbReference type="ARBA" id="ARBA00022452"/>
    </source>
</evidence>
<feature type="domain" description="TonB-dependent receptor plug" evidence="14">
    <location>
        <begin position="114"/>
        <end position="220"/>
    </location>
</feature>
<dbReference type="Pfam" id="PF00593">
    <property type="entry name" value="TonB_dep_Rec_b-barrel"/>
    <property type="match status" value="1"/>
</dbReference>
<dbReference type="InterPro" id="IPR000531">
    <property type="entry name" value="Beta-barrel_TonB"/>
</dbReference>
<evidence type="ECO:0000259" key="13">
    <source>
        <dbReference type="Pfam" id="PF00593"/>
    </source>
</evidence>